<feature type="transmembrane region" description="Helical" evidence="1">
    <location>
        <begin position="284"/>
        <end position="305"/>
    </location>
</feature>
<comment type="caution">
    <text evidence="2">The sequence shown here is derived from an EMBL/GenBank/DDBJ whole genome shotgun (WGS) entry which is preliminary data.</text>
</comment>
<feature type="transmembrane region" description="Helical" evidence="1">
    <location>
        <begin position="343"/>
        <end position="362"/>
    </location>
</feature>
<name>A0A553JXF6_9ACTN</name>
<dbReference type="AlphaFoldDB" id="A0A553JXF6"/>
<dbReference type="PANTHER" id="PTHR23526">
    <property type="entry name" value="INTEGRAL MEMBRANE TRANSPORT PROTEIN-RELATED"/>
    <property type="match status" value="1"/>
</dbReference>
<feature type="transmembrane region" description="Helical" evidence="1">
    <location>
        <begin position="257"/>
        <end position="278"/>
    </location>
</feature>
<dbReference type="Proteomes" id="UP000317638">
    <property type="component" value="Unassembled WGS sequence"/>
</dbReference>
<feature type="transmembrane region" description="Helical" evidence="1">
    <location>
        <begin position="201"/>
        <end position="223"/>
    </location>
</feature>
<evidence type="ECO:0000313" key="3">
    <source>
        <dbReference type="Proteomes" id="UP000317638"/>
    </source>
</evidence>
<feature type="transmembrane region" description="Helical" evidence="1">
    <location>
        <begin position="411"/>
        <end position="430"/>
    </location>
</feature>
<feature type="transmembrane region" description="Helical" evidence="1">
    <location>
        <begin position="105"/>
        <end position="124"/>
    </location>
</feature>
<dbReference type="PANTHER" id="PTHR23526:SF1">
    <property type="entry name" value="MAJOR FACILITATOR SUPERFAMILY MFS_1"/>
    <property type="match status" value="1"/>
</dbReference>
<protein>
    <submittedName>
        <fullName evidence="2">MFS transporter</fullName>
    </submittedName>
</protein>
<feature type="transmembrane region" description="Helical" evidence="1">
    <location>
        <begin position="130"/>
        <end position="149"/>
    </location>
</feature>
<keyword evidence="1" id="KW-0472">Membrane</keyword>
<keyword evidence="1" id="KW-0812">Transmembrane</keyword>
<evidence type="ECO:0000256" key="1">
    <source>
        <dbReference type="SAM" id="Phobius"/>
    </source>
</evidence>
<feature type="transmembrane region" description="Helical" evidence="1">
    <location>
        <begin position="317"/>
        <end position="337"/>
    </location>
</feature>
<keyword evidence="1" id="KW-1133">Transmembrane helix</keyword>
<organism evidence="2 3">
    <name type="scientific">Tessaracoccus rhinocerotis</name>
    <dbReference type="NCBI Taxonomy" id="1689449"/>
    <lineage>
        <taxon>Bacteria</taxon>
        <taxon>Bacillati</taxon>
        <taxon>Actinomycetota</taxon>
        <taxon>Actinomycetes</taxon>
        <taxon>Propionibacteriales</taxon>
        <taxon>Propionibacteriaceae</taxon>
        <taxon>Tessaracoccus</taxon>
    </lineage>
</organism>
<reference evidence="2 3" key="1">
    <citation type="submission" date="2019-07" db="EMBL/GenBank/DDBJ databases">
        <authorList>
            <person name="Zhou L.-Y."/>
        </authorList>
    </citation>
    <scope>NUCLEOTIDE SEQUENCE [LARGE SCALE GENOMIC DNA]</scope>
    <source>
        <strain evidence="2 3">YIM 101269</strain>
    </source>
</reference>
<accession>A0A553JXF6</accession>
<feature type="transmembrane region" description="Helical" evidence="1">
    <location>
        <begin position="170"/>
        <end position="189"/>
    </location>
</feature>
<dbReference type="Gene3D" id="1.20.1250.20">
    <property type="entry name" value="MFS general substrate transporter like domains"/>
    <property type="match status" value="1"/>
</dbReference>
<keyword evidence="3" id="KW-1185">Reference proteome</keyword>
<dbReference type="InterPro" id="IPR052528">
    <property type="entry name" value="Sugar_transport-like"/>
</dbReference>
<evidence type="ECO:0000313" key="2">
    <source>
        <dbReference type="EMBL" id="TRY17113.1"/>
    </source>
</evidence>
<gene>
    <name evidence="2" type="ORF">FOJ82_14810</name>
</gene>
<feature type="transmembrane region" description="Helical" evidence="1">
    <location>
        <begin position="382"/>
        <end position="405"/>
    </location>
</feature>
<proteinExistence type="predicted"/>
<dbReference type="InterPro" id="IPR036259">
    <property type="entry name" value="MFS_trans_sf"/>
</dbReference>
<feature type="transmembrane region" description="Helical" evidence="1">
    <location>
        <begin position="59"/>
        <end position="78"/>
    </location>
</feature>
<sequence>MVDDGTVTITTAIFQRLVRADRSEQSAEEQGQTARNGFRQMVADGLQNIGDQVVNAKTVLPWALSAVGAPSALLALLVPVRESGSMLPQAAMAPVLQRSAHRKHFWLLGAMGQAIAAAGMALAVGLASGWVAGVAVVACLAFFALARSLSSLAGKDVLGRTVPKGERGQISGLTSMLSGAVAITLGLVIRLVGGQEAGVHLLAWLLGAAALAWVLALVVFASIREPSGEVVESDDGAGWASESWALLREDAPFRRFVLARGLLLVSALAPPFVVAMAASEGGHGLAGLGPFVIAQGVAGLLGGRLAGRLADRSSQRLMVWGAVLASGVIVAFLLLQAVPELRVGGWLHAVAFLVLAIAHVGVRVARKTYVVDMAGEERRTRYVAISNTAMGVLLLVVGAVSGGLALLGPEVALAFLAVLGLVGAWVSHTLPDTSKGATS</sequence>
<dbReference type="SUPFAM" id="SSF103473">
    <property type="entry name" value="MFS general substrate transporter"/>
    <property type="match status" value="1"/>
</dbReference>
<dbReference type="OrthoDB" id="1117124at2"/>
<dbReference type="EMBL" id="VKKG01000006">
    <property type="protein sequence ID" value="TRY17113.1"/>
    <property type="molecule type" value="Genomic_DNA"/>
</dbReference>